<dbReference type="InterPro" id="IPR006665">
    <property type="entry name" value="OmpA-like"/>
</dbReference>
<dbReference type="GO" id="GO:0009279">
    <property type="term" value="C:cell outer membrane"/>
    <property type="evidence" value="ECO:0007669"/>
    <property type="project" value="UniProtKB-SubCell"/>
</dbReference>
<keyword evidence="5" id="KW-0732">Signal</keyword>
<dbReference type="EMBL" id="CACVAQ010000015">
    <property type="protein sequence ID" value="CAA6798997.1"/>
    <property type="molecule type" value="Genomic_DNA"/>
</dbReference>
<keyword evidence="3" id="KW-0998">Cell outer membrane</keyword>
<evidence type="ECO:0000256" key="1">
    <source>
        <dbReference type="ARBA" id="ARBA00004442"/>
    </source>
</evidence>
<evidence type="ECO:0000313" key="7">
    <source>
        <dbReference type="EMBL" id="CAA6798997.1"/>
    </source>
</evidence>
<sequence length="261" mass="29613">MFKNFYILVFLLCCGTTLFGQKAAFAVEVAAFAEPVSDGYFKDINNVYETLDVNYIYRYYIDAATETEANEKKESVKEVGFVNARVIDLQALKGACNLTCQYVSPTKTGKTLSPFKATTETHGSVESLRCIFFDFDRSFIRDDAKIELNKLLDVLQRNDHYHLEILAHTDARGSLEYNKALSSRRSLTTEKYLTKRGINASRITKKLFGESEPIALNELSSGEDTEIGRQFNRRVEFRILDESGHVLGVVDKIRVPETIQN</sequence>
<comment type="subcellular location">
    <subcellularLocation>
        <location evidence="1">Cell outer membrane</location>
    </subcellularLocation>
</comment>
<dbReference type="SUPFAM" id="SSF103088">
    <property type="entry name" value="OmpA-like"/>
    <property type="match status" value="1"/>
</dbReference>
<evidence type="ECO:0000256" key="3">
    <source>
        <dbReference type="ARBA" id="ARBA00023237"/>
    </source>
</evidence>
<evidence type="ECO:0000256" key="4">
    <source>
        <dbReference type="PROSITE-ProRule" id="PRU00473"/>
    </source>
</evidence>
<evidence type="ECO:0000256" key="2">
    <source>
        <dbReference type="ARBA" id="ARBA00023136"/>
    </source>
</evidence>
<protein>
    <submittedName>
        <fullName evidence="7">OmpA/MotB domain protein</fullName>
    </submittedName>
</protein>
<dbReference type="InterPro" id="IPR036737">
    <property type="entry name" value="OmpA-like_sf"/>
</dbReference>
<dbReference type="PROSITE" id="PS51123">
    <property type="entry name" value="OMPA_2"/>
    <property type="match status" value="1"/>
</dbReference>
<dbReference type="PANTHER" id="PTHR30329:SF21">
    <property type="entry name" value="LIPOPROTEIN YIAD-RELATED"/>
    <property type="match status" value="1"/>
</dbReference>
<accession>A0A6S6S7B6</accession>
<dbReference type="PANTHER" id="PTHR30329">
    <property type="entry name" value="STATOR ELEMENT OF FLAGELLAR MOTOR COMPLEX"/>
    <property type="match status" value="1"/>
</dbReference>
<name>A0A6S6S7B6_9BACT</name>
<keyword evidence="2 4" id="KW-0472">Membrane</keyword>
<dbReference type="CDD" id="cd07185">
    <property type="entry name" value="OmpA_C-like"/>
    <property type="match status" value="1"/>
</dbReference>
<organism evidence="7">
    <name type="scientific">uncultured Aureispira sp</name>
    <dbReference type="NCBI Taxonomy" id="1331704"/>
    <lineage>
        <taxon>Bacteria</taxon>
        <taxon>Pseudomonadati</taxon>
        <taxon>Bacteroidota</taxon>
        <taxon>Saprospiria</taxon>
        <taxon>Saprospirales</taxon>
        <taxon>Saprospiraceae</taxon>
        <taxon>Aureispira</taxon>
        <taxon>environmental samples</taxon>
    </lineage>
</organism>
<feature type="chain" id="PRO_5027685050" evidence="5">
    <location>
        <begin position="27"/>
        <end position="261"/>
    </location>
</feature>
<feature type="signal peptide" evidence="5">
    <location>
        <begin position="1"/>
        <end position="26"/>
    </location>
</feature>
<feature type="domain" description="OmpA-like" evidence="6">
    <location>
        <begin position="120"/>
        <end position="243"/>
    </location>
</feature>
<dbReference type="InterPro" id="IPR006664">
    <property type="entry name" value="OMP_bac"/>
</dbReference>
<dbReference type="PRINTS" id="PR01021">
    <property type="entry name" value="OMPADOMAIN"/>
</dbReference>
<gene>
    <name evidence="7" type="ORF">HELGO_WM28481</name>
</gene>
<dbReference type="Pfam" id="PF00691">
    <property type="entry name" value="OmpA"/>
    <property type="match status" value="1"/>
</dbReference>
<dbReference type="Gene3D" id="3.30.1330.60">
    <property type="entry name" value="OmpA-like domain"/>
    <property type="match status" value="1"/>
</dbReference>
<reference evidence="7" key="1">
    <citation type="submission" date="2020-01" db="EMBL/GenBank/DDBJ databases">
        <authorList>
            <person name="Meier V. D."/>
            <person name="Meier V D."/>
        </authorList>
    </citation>
    <scope>NUCLEOTIDE SEQUENCE</scope>
    <source>
        <strain evidence="7">HLG_WM_MAG_10</strain>
    </source>
</reference>
<evidence type="ECO:0000259" key="6">
    <source>
        <dbReference type="PROSITE" id="PS51123"/>
    </source>
</evidence>
<dbReference type="InterPro" id="IPR050330">
    <property type="entry name" value="Bact_OuterMem_StrucFunc"/>
</dbReference>
<evidence type="ECO:0000256" key="5">
    <source>
        <dbReference type="SAM" id="SignalP"/>
    </source>
</evidence>
<dbReference type="AlphaFoldDB" id="A0A6S6S7B6"/>
<proteinExistence type="predicted"/>